<feature type="domain" description="N-acetyltransferase" evidence="3">
    <location>
        <begin position="13"/>
        <end position="191"/>
    </location>
</feature>
<evidence type="ECO:0000256" key="2">
    <source>
        <dbReference type="ARBA" id="ARBA00023315"/>
    </source>
</evidence>
<accession>A0A2S3ZBC8</accession>
<evidence type="ECO:0000313" key="5">
    <source>
        <dbReference type="Proteomes" id="UP000237104"/>
    </source>
</evidence>
<organism evidence="4 5">
    <name type="scientific">Cryobacterium zongtaii</name>
    <dbReference type="NCBI Taxonomy" id="1259217"/>
    <lineage>
        <taxon>Bacteria</taxon>
        <taxon>Bacillati</taxon>
        <taxon>Actinomycetota</taxon>
        <taxon>Actinomycetes</taxon>
        <taxon>Micrococcales</taxon>
        <taxon>Microbacteriaceae</taxon>
        <taxon>Cryobacterium</taxon>
    </lineage>
</organism>
<evidence type="ECO:0000313" key="4">
    <source>
        <dbReference type="EMBL" id="POH62922.1"/>
    </source>
</evidence>
<dbReference type="EMBL" id="PPXF01000051">
    <property type="protein sequence ID" value="POH62922.1"/>
    <property type="molecule type" value="Genomic_DNA"/>
</dbReference>
<evidence type="ECO:0000256" key="1">
    <source>
        <dbReference type="ARBA" id="ARBA00022679"/>
    </source>
</evidence>
<comment type="caution">
    <text evidence="4">The sequence shown here is derived from an EMBL/GenBank/DDBJ whole genome shotgun (WGS) entry which is preliminary data.</text>
</comment>
<sequence length="192" mass="21384">MAETRTPAAPRAVELYCPTADDWAGLRDIRLRSIANFPLGFFESFAAVLALTETDWRQRGARNTEPTSFQVVARTPGEQWVGTMAAFVSSGPPSYRPGEPPIDGPVRANLVGVWVDPSYRGRTGVATRLLGAVRTWVADEQHLDRIYLHVHESNHRAIRFYEKNGARPTGDYITDPHRTSERHLEMVLAATG</sequence>
<dbReference type="RefSeq" id="WP_103431432.1">
    <property type="nucleotide sequence ID" value="NZ_PPXF01000051.1"/>
</dbReference>
<dbReference type="Pfam" id="PF00583">
    <property type="entry name" value="Acetyltransf_1"/>
    <property type="match status" value="1"/>
</dbReference>
<dbReference type="GO" id="GO:0016747">
    <property type="term" value="F:acyltransferase activity, transferring groups other than amino-acyl groups"/>
    <property type="evidence" value="ECO:0007669"/>
    <property type="project" value="InterPro"/>
</dbReference>
<dbReference type="InterPro" id="IPR000182">
    <property type="entry name" value="GNAT_dom"/>
</dbReference>
<reference evidence="4 5" key="1">
    <citation type="submission" date="2018-01" db="EMBL/GenBank/DDBJ databases">
        <title>Cryobacterium sp. nov., from glaciers in China.</title>
        <authorList>
            <person name="Liu Q."/>
            <person name="Xin Y.-H."/>
        </authorList>
    </citation>
    <scope>NUCLEOTIDE SEQUENCE [LARGE SCALE GENOMIC DNA]</scope>
    <source>
        <strain evidence="4 5">TMB1-8</strain>
    </source>
</reference>
<dbReference type="AlphaFoldDB" id="A0A2S3ZBC8"/>
<protein>
    <submittedName>
        <fullName evidence="4">GNAT family N-acetyltransferase</fullName>
    </submittedName>
</protein>
<dbReference type="InterPro" id="IPR050680">
    <property type="entry name" value="YpeA/RimI_acetyltransf"/>
</dbReference>
<dbReference type="InterPro" id="IPR016181">
    <property type="entry name" value="Acyl_CoA_acyltransferase"/>
</dbReference>
<keyword evidence="1 4" id="KW-0808">Transferase</keyword>
<dbReference type="PANTHER" id="PTHR43420:SF47">
    <property type="entry name" value="N-ACETYLTRANSFERASE DOMAIN-CONTAINING PROTEIN"/>
    <property type="match status" value="1"/>
</dbReference>
<gene>
    <name evidence="4" type="ORF">C3B59_11180</name>
</gene>
<name>A0A2S3ZBC8_9MICO</name>
<evidence type="ECO:0000259" key="3">
    <source>
        <dbReference type="PROSITE" id="PS51186"/>
    </source>
</evidence>
<dbReference type="PANTHER" id="PTHR43420">
    <property type="entry name" value="ACETYLTRANSFERASE"/>
    <property type="match status" value="1"/>
</dbReference>
<dbReference type="CDD" id="cd04301">
    <property type="entry name" value="NAT_SF"/>
    <property type="match status" value="1"/>
</dbReference>
<dbReference type="Proteomes" id="UP000237104">
    <property type="component" value="Unassembled WGS sequence"/>
</dbReference>
<proteinExistence type="predicted"/>
<dbReference type="Gene3D" id="3.40.630.30">
    <property type="match status" value="1"/>
</dbReference>
<keyword evidence="2" id="KW-0012">Acyltransferase</keyword>
<dbReference type="SUPFAM" id="SSF55729">
    <property type="entry name" value="Acyl-CoA N-acyltransferases (Nat)"/>
    <property type="match status" value="1"/>
</dbReference>
<dbReference type="PROSITE" id="PS51186">
    <property type="entry name" value="GNAT"/>
    <property type="match status" value="1"/>
</dbReference>
<dbReference type="OrthoDB" id="9799092at2"/>